<dbReference type="Proteomes" id="UP001159428">
    <property type="component" value="Unassembled WGS sequence"/>
</dbReference>
<feature type="non-terminal residue" evidence="2">
    <location>
        <position position="1"/>
    </location>
</feature>
<comment type="caution">
    <text evidence="2">The sequence shown here is derived from an EMBL/GenBank/DDBJ whole genome shotgun (WGS) entry which is preliminary data.</text>
</comment>
<protein>
    <submittedName>
        <fullName evidence="2">Uncharacterized protein</fullName>
    </submittedName>
</protein>
<feature type="compositionally biased region" description="Low complexity" evidence="1">
    <location>
        <begin position="8"/>
        <end position="21"/>
    </location>
</feature>
<dbReference type="AlphaFoldDB" id="A0AAU9WHL4"/>
<sequence>KLTASAKTSEPPVEPTTTEPELNIASTDEKATKTYLPTVDQSSAPHKSHPEVVTVLEQTICGSSVFQKTYSEIKNYKKKSELHRFAYTSFKKVLVDLRSLMRGKSYDNQDDLTQLRVLDDIL</sequence>
<keyword evidence="3" id="KW-1185">Reference proteome</keyword>
<proteinExistence type="predicted"/>
<accession>A0AAU9WHL4</accession>
<dbReference type="EMBL" id="CALNXJ010000014">
    <property type="protein sequence ID" value="CAH3114536.1"/>
    <property type="molecule type" value="Genomic_DNA"/>
</dbReference>
<gene>
    <name evidence="2" type="ORF">PMEA_00005507</name>
</gene>
<name>A0AAU9WHL4_9CNID</name>
<organism evidence="2 3">
    <name type="scientific">Pocillopora meandrina</name>
    <dbReference type="NCBI Taxonomy" id="46732"/>
    <lineage>
        <taxon>Eukaryota</taxon>
        <taxon>Metazoa</taxon>
        <taxon>Cnidaria</taxon>
        <taxon>Anthozoa</taxon>
        <taxon>Hexacorallia</taxon>
        <taxon>Scleractinia</taxon>
        <taxon>Astrocoeniina</taxon>
        <taxon>Pocilloporidae</taxon>
        <taxon>Pocillopora</taxon>
    </lineage>
</organism>
<reference evidence="2 3" key="1">
    <citation type="submission" date="2022-05" db="EMBL/GenBank/DDBJ databases">
        <authorList>
            <consortium name="Genoscope - CEA"/>
            <person name="William W."/>
        </authorList>
    </citation>
    <scope>NUCLEOTIDE SEQUENCE [LARGE SCALE GENOMIC DNA]</scope>
</reference>
<evidence type="ECO:0000313" key="3">
    <source>
        <dbReference type="Proteomes" id="UP001159428"/>
    </source>
</evidence>
<feature type="region of interest" description="Disordered" evidence="1">
    <location>
        <begin position="1"/>
        <end position="31"/>
    </location>
</feature>
<evidence type="ECO:0000313" key="2">
    <source>
        <dbReference type="EMBL" id="CAH3114536.1"/>
    </source>
</evidence>
<evidence type="ECO:0000256" key="1">
    <source>
        <dbReference type="SAM" id="MobiDB-lite"/>
    </source>
</evidence>